<dbReference type="EMBL" id="QEAM01000038">
    <property type="protein sequence ID" value="TPX49193.1"/>
    <property type="molecule type" value="Genomic_DNA"/>
</dbReference>
<sequence>MTESINREVLNPSSKSNKCVLLTLESDGTTSASPSRFDEHDWYKGAKSCYTDADDMIPSGCYELLVDEDASEFLSTHVMMGATDDQQSTNETNAKDDVFELLNEAITLCEGIDGHKIETTPILQDAFNDCTRLACQCIKLLVELYQVSQATFAHPEIPPAQERLADPTTHDQFTHPSRIWRAPTSPDQSPRRVYLAEGSLPRASQEHKIRTRFLNEWLNAGRDHQLATNDLEKLLERVSDEKPRLGDSKEWVRRPSSPTRSKLRREFHLDW</sequence>
<evidence type="ECO:0000256" key="1">
    <source>
        <dbReference type="SAM" id="MobiDB-lite"/>
    </source>
</evidence>
<evidence type="ECO:0000313" key="2">
    <source>
        <dbReference type="EMBL" id="TPX49193.1"/>
    </source>
</evidence>
<reference evidence="2 3" key="1">
    <citation type="journal article" date="2019" name="Sci. Rep.">
        <title>Comparative genomics of chytrid fungi reveal insights into the obligate biotrophic and pathogenic lifestyle of Synchytrium endobioticum.</title>
        <authorList>
            <person name="van de Vossenberg B.T.L.H."/>
            <person name="Warris S."/>
            <person name="Nguyen H.D.T."/>
            <person name="van Gent-Pelzer M.P.E."/>
            <person name="Joly D.L."/>
            <person name="van de Geest H.C."/>
            <person name="Bonants P.J.M."/>
            <person name="Smith D.S."/>
            <person name="Levesque C.A."/>
            <person name="van der Lee T.A.J."/>
        </authorList>
    </citation>
    <scope>NUCLEOTIDE SEQUENCE [LARGE SCALE GENOMIC DNA]</scope>
    <source>
        <strain evidence="2 3">LEV6574</strain>
    </source>
</reference>
<accession>A0A507DC79</accession>
<gene>
    <name evidence="2" type="ORF">SeLEV6574_g01607</name>
</gene>
<dbReference type="OrthoDB" id="10475208at2759"/>
<feature type="region of interest" description="Disordered" evidence="1">
    <location>
        <begin position="169"/>
        <end position="190"/>
    </location>
</feature>
<name>A0A507DC79_9FUNG</name>
<evidence type="ECO:0000313" key="3">
    <source>
        <dbReference type="Proteomes" id="UP000320475"/>
    </source>
</evidence>
<protein>
    <submittedName>
        <fullName evidence="2">Uncharacterized protein</fullName>
    </submittedName>
</protein>
<organism evidence="2 3">
    <name type="scientific">Synchytrium endobioticum</name>
    <dbReference type="NCBI Taxonomy" id="286115"/>
    <lineage>
        <taxon>Eukaryota</taxon>
        <taxon>Fungi</taxon>
        <taxon>Fungi incertae sedis</taxon>
        <taxon>Chytridiomycota</taxon>
        <taxon>Chytridiomycota incertae sedis</taxon>
        <taxon>Chytridiomycetes</taxon>
        <taxon>Synchytriales</taxon>
        <taxon>Synchytriaceae</taxon>
        <taxon>Synchytrium</taxon>
    </lineage>
</organism>
<proteinExistence type="predicted"/>
<dbReference type="Proteomes" id="UP000320475">
    <property type="component" value="Unassembled WGS sequence"/>
</dbReference>
<dbReference type="AlphaFoldDB" id="A0A507DC79"/>
<comment type="caution">
    <text evidence="2">The sequence shown here is derived from an EMBL/GenBank/DDBJ whole genome shotgun (WGS) entry which is preliminary data.</text>
</comment>